<dbReference type="PIRSF" id="PIRSF037226">
    <property type="entry name" value="Amidohydrolase_ACY1L2_prd"/>
    <property type="match status" value="1"/>
</dbReference>
<dbReference type="GO" id="GO:0016805">
    <property type="term" value="F:dipeptidase activity"/>
    <property type="evidence" value="ECO:0007669"/>
    <property type="project" value="InterPro"/>
</dbReference>
<dbReference type="InterPro" id="IPR052030">
    <property type="entry name" value="Peptidase_M20/M20A_hydrolases"/>
</dbReference>
<dbReference type="Gene3D" id="3.40.630.10">
    <property type="entry name" value="Zn peptidases"/>
    <property type="match status" value="2"/>
</dbReference>
<dbReference type="InterPro" id="IPR017144">
    <property type="entry name" value="Xaa-Arg_dipeptidase"/>
</dbReference>
<dbReference type="RefSeq" id="XP_025461499.1">
    <property type="nucleotide sequence ID" value="XM_025614222.1"/>
</dbReference>
<dbReference type="STRING" id="1450535.A0A317UYU6"/>
<evidence type="ECO:0000313" key="2">
    <source>
        <dbReference type="EMBL" id="PWY65672.1"/>
    </source>
</evidence>
<sequence>MTQQTHDHPLQTPEMINEVTKAIDDASEELRALNLEIFNNPEACKLLSEWLENRRWSVHCGVYGIKTTFKARFSVKEGGRTVYFNAKYDTLSTISHTCSHNLITTSALFSAISLKSILKAYSIPGILGFDSCVIIHRMLDFSIPVCYIKASLKLHAKFRGIILLRQYIQKSESIQRCILKVGKIANIIPDYAEGLFSVRAITVKGVEKLRERMERVFQGVAEATGCKVELEWFALYEDVVTNDTLAEQYRQYMLQYLGLQPEQMVLMKEARMVHDSLGSSDFGSCSYICPGIQAMFNIKASDLPHLIGFREAAQGDIAHEKALRAGKANTLIFLDMLTNDAFTTRMKDEFRAAMKEAGRLSE</sequence>
<comment type="caution">
    <text evidence="2">The sequence shown here is derived from an EMBL/GenBank/DDBJ whole genome shotgun (WGS) entry which is preliminary data.</text>
</comment>
<evidence type="ECO:0000313" key="3">
    <source>
        <dbReference type="Proteomes" id="UP000246702"/>
    </source>
</evidence>
<comment type="similarity">
    <text evidence="1">Belongs to the peptidase M20A family.</text>
</comment>
<organism evidence="2 3">
    <name type="scientific">Aspergillus sclerotioniger CBS 115572</name>
    <dbReference type="NCBI Taxonomy" id="1450535"/>
    <lineage>
        <taxon>Eukaryota</taxon>
        <taxon>Fungi</taxon>
        <taxon>Dikarya</taxon>
        <taxon>Ascomycota</taxon>
        <taxon>Pezizomycotina</taxon>
        <taxon>Eurotiomycetes</taxon>
        <taxon>Eurotiomycetidae</taxon>
        <taxon>Eurotiales</taxon>
        <taxon>Aspergillaceae</taxon>
        <taxon>Aspergillus</taxon>
        <taxon>Aspergillus subgen. Circumdati</taxon>
    </lineage>
</organism>
<dbReference type="EMBL" id="MSFK01000056">
    <property type="protein sequence ID" value="PWY65672.1"/>
    <property type="molecule type" value="Genomic_DNA"/>
</dbReference>
<dbReference type="SUPFAM" id="SSF55031">
    <property type="entry name" value="Bacterial exopeptidase dimerisation domain"/>
    <property type="match status" value="1"/>
</dbReference>
<name>A0A317UYU6_9EURO</name>
<evidence type="ECO:0000256" key="1">
    <source>
        <dbReference type="PIRNR" id="PIRNR037226"/>
    </source>
</evidence>
<dbReference type="Gene3D" id="3.30.70.360">
    <property type="match status" value="1"/>
</dbReference>
<accession>A0A317UYU6</accession>
<gene>
    <name evidence="2" type="ORF">BO94DRAFT_561504</name>
</gene>
<dbReference type="PANTHER" id="PTHR30575">
    <property type="entry name" value="PEPTIDASE M20"/>
    <property type="match status" value="1"/>
</dbReference>
<dbReference type="Proteomes" id="UP000246702">
    <property type="component" value="Unassembled WGS sequence"/>
</dbReference>
<protein>
    <recommendedName>
        <fullName evidence="1">Peptidase M20 domain-containing protein 2</fullName>
    </recommendedName>
</protein>
<proteinExistence type="inferred from homology"/>
<dbReference type="InterPro" id="IPR036264">
    <property type="entry name" value="Bact_exopeptidase_dim_dom"/>
</dbReference>
<dbReference type="PANTHER" id="PTHR30575:SF0">
    <property type="entry name" value="XAA-ARG DIPEPTIDASE"/>
    <property type="match status" value="1"/>
</dbReference>
<keyword evidence="3" id="KW-1185">Reference proteome</keyword>
<dbReference type="AlphaFoldDB" id="A0A317UYU6"/>
<dbReference type="SUPFAM" id="SSF53187">
    <property type="entry name" value="Zn-dependent exopeptidases"/>
    <property type="match status" value="1"/>
</dbReference>
<dbReference type="OrthoDB" id="6119954at2759"/>
<reference evidence="2 3" key="1">
    <citation type="submission" date="2016-12" db="EMBL/GenBank/DDBJ databases">
        <title>The genomes of Aspergillus section Nigri reveals drivers in fungal speciation.</title>
        <authorList>
            <consortium name="DOE Joint Genome Institute"/>
            <person name="Vesth T.C."/>
            <person name="Nybo J."/>
            <person name="Theobald S."/>
            <person name="Brandl J."/>
            <person name="Frisvad J.C."/>
            <person name="Nielsen K.F."/>
            <person name="Lyhne E.K."/>
            <person name="Kogle M.E."/>
            <person name="Kuo A."/>
            <person name="Riley R."/>
            <person name="Clum A."/>
            <person name="Nolan M."/>
            <person name="Lipzen A."/>
            <person name="Salamov A."/>
            <person name="Henrissat B."/>
            <person name="Wiebenga A."/>
            <person name="De Vries R.P."/>
            <person name="Grigoriev I.V."/>
            <person name="Mortensen U.H."/>
            <person name="Andersen M.R."/>
            <person name="Baker S.E."/>
        </authorList>
    </citation>
    <scope>NUCLEOTIDE SEQUENCE [LARGE SCALE GENOMIC DNA]</scope>
    <source>
        <strain evidence="2 3">CBS 115572</strain>
    </source>
</reference>
<dbReference type="GeneID" id="37116365"/>